<proteinExistence type="predicted"/>
<evidence type="ECO:0000313" key="2">
    <source>
        <dbReference type="Proteomes" id="UP001164390"/>
    </source>
</evidence>
<keyword evidence="2" id="KW-1185">Reference proteome</keyword>
<sequence length="56" mass="6220">MILDLALGLATAPAGRTYAALRRGRLTWPEPSELARRDDLARALWDDSARLVRVSD</sequence>
<gene>
    <name evidence="1" type="ORF">L0C25_08310</name>
</gene>
<dbReference type="EMBL" id="CP094970">
    <property type="protein sequence ID" value="UYM07064.1"/>
    <property type="molecule type" value="Genomic_DNA"/>
</dbReference>
<protein>
    <submittedName>
        <fullName evidence="1">Uncharacterized protein</fullName>
    </submittedName>
</protein>
<dbReference type="AlphaFoldDB" id="A0AA46YMY2"/>
<dbReference type="Proteomes" id="UP001164390">
    <property type="component" value="Chromosome"/>
</dbReference>
<organism evidence="1 2">
    <name type="scientific">Solicola gregarius</name>
    <dbReference type="NCBI Taxonomy" id="2908642"/>
    <lineage>
        <taxon>Bacteria</taxon>
        <taxon>Bacillati</taxon>
        <taxon>Actinomycetota</taxon>
        <taxon>Actinomycetes</taxon>
        <taxon>Propionibacteriales</taxon>
        <taxon>Nocardioidaceae</taxon>
        <taxon>Solicola</taxon>
    </lineage>
</organism>
<reference evidence="1" key="1">
    <citation type="submission" date="2022-01" db="EMBL/GenBank/DDBJ databases">
        <title>Nocardioidaceae gen. sp. A5X3R13.</title>
        <authorList>
            <person name="Lopez Marin M.A."/>
            <person name="Uhlik O."/>
        </authorList>
    </citation>
    <scope>NUCLEOTIDE SEQUENCE</scope>
    <source>
        <strain evidence="1">A5X3R13</strain>
    </source>
</reference>
<accession>A0AA46YMY2</accession>
<evidence type="ECO:0000313" key="1">
    <source>
        <dbReference type="EMBL" id="UYM07064.1"/>
    </source>
</evidence>
<dbReference type="KEGG" id="sgrg:L0C25_08310"/>
<dbReference type="RefSeq" id="WP_271636008.1">
    <property type="nucleotide sequence ID" value="NZ_CP094970.1"/>
</dbReference>
<name>A0AA46YMY2_9ACTN</name>